<gene>
    <name evidence="5" type="ORF">CEY11_05980</name>
</gene>
<evidence type="ECO:0000256" key="3">
    <source>
        <dbReference type="ARBA" id="ARBA00022679"/>
    </source>
</evidence>
<comment type="similarity">
    <text evidence="1">Belongs to the glycosyltransferase 2 family.</text>
</comment>
<feature type="domain" description="Glycosyltransferase 2-like" evidence="4">
    <location>
        <begin position="6"/>
        <end position="167"/>
    </location>
</feature>
<evidence type="ECO:0000313" key="6">
    <source>
        <dbReference type="Proteomes" id="UP000214603"/>
    </source>
</evidence>
<evidence type="ECO:0000256" key="1">
    <source>
        <dbReference type="ARBA" id="ARBA00006739"/>
    </source>
</evidence>
<dbReference type="RefSeq" id="WP_088602433.1">
    <property type="nucleotide sequence ID" value="NZ_NJIH01000003.1"/>
</dbReference>
<dbReference type="OrthoDB" id="8666056at2"/>
<evidence type="ECO:0000259" key="4">
    <source>
        <dbReference type="Pfam" id="PF00535"/>
    </source>
</evidence>
<keyword evidence="6" id="KW-1185">Reference proteome</keyword>
<accession>A0A225MRD8</accession>
<dbReference type="SUPFAM" id="SSF53448">
    <property type="entry name" value="Nucleotide-diphospho-sugar transferases"/>
    <property type="match status" value="1"/>
</dbReference>
<keyword evidence="2" id="KW-0328">Glycosyltransferase</keyword>
<evidence type="ECO:0000256" key="2">
    <source>
        <dbReference type="ARBA" id="ARBA00022676"/>
    </source>
</evidence>
<dbReference type="PANTHER" id="PTHR43685">
    <property type="entry name" value="GLYCOSYLTRANSFERASE"/>
    <property type="match status" value="1"/>
</dbReference>
<dbReference type="Gene3D" id="3.90.550.10">
    <property type="entry name" value="Spore Coat Polysaccharide Biosynthesis Protein SpsA, Chain A"/>
    <property type="match status" value="1"/>
</dbReference>
<reference evidence="6" key="1">
    <citation type="submission" date="2017-06" db="EMBL/GenBank/DDBJ databases">
        <title>Herbaspirillum phytohormonus sp. nov., isolated from the root nodule of Robinia pseudoacacia in lead-zinc mine.</title>
        <authorList>
            <person name="Fan M."/>
            <person name="Lin Y."/>
        </authorList>
    </citation>
    <scope>NUCLEOTIDE SEQUENCE [LARGE SCALE GENOMIC DNA]</scope>
    <source>
        <strain evidence="6">SC-089</strain>
    </source>
</reference>
<evidence type="ECO:0000313" key="5">
    <source>
        <dbReference type="EMBL" id="OWT63854.1"/>
    </source>
</evidence>
<dbReference type="EMBL" id="NJIH01000003">
    <property type="protein sequence ID" value="OWT63854.1"/>
    <property type="molecule type" value="Genomic_DNA"/>
</dbReference>
<dbReference type="Pfam" id="PF00535">
    <property type="entry name" value="Glycos_transf_2"/>
    <property type="match status" value="1"/>
</dbReference>
<dbReference type="Proteomes" id="UP000214603">
    <property type="component" value="Unassembled WGS sequence"/>
</dbReference>
<sequence>MRPKFSVLMAVYFKDDPAYLRQALASIEKNTVLPDEIVLVEDGPIGLHLREVIDEFRSHLNIKSISLVKNQGLGLALNVGLTKCIHEWVARFDADDVCIPERFEAQLRYIGEHPHVGVFGAQVLEFDSDTREHHKSKRPLACEHNDIVKFAKSRNPFNHMTVMFKKSAVQAAGGYQSDYLYEDYCLWVRMILSGIRTGNINIPLVYARAGENMYRRRGGWAYVKGEFRAQLKFLQWNFITPLLFVRNIIVRIPVRLAPQGVRSRIYKRLLRMKA</sequence>
<keyword evidence="3" id="KW-0808">Transferase</keyword>
<comment type="caution">
    <text evidence="5">The sequence shown here is derived from an EMBL/GenBank/DDBJ whole genome shotgun (WGS) entry which is preliminary data.</text>
</comment>
<name>A0A225MRD8_9BURK</name>
<dbReference type="InterPro" id="IPR050834">
    <property type="entry name" value="Glycosyltransf_2"/>
</dbReference>
<organism evidence="5 6">
    <name type="scientific">Candidimonas nitroreducens</name>
    <dbReference type="NCBI Taxonomy" id="683354"/>
    <lineage>
        <taxon>Bacteria</taxon>
        <taxon>Pseudomonadati</taxon>
        <taxon>Pseudomonadota</taxon>
        <taxon>Betaproteobacteria</taxon>
        <taxon>Burkholderiales</taxon>
        <taxon>Alcaligenaceae</taxon>
        <taxon>Candidimonas</taxon>
    </lineage>
</organism>
<dbReference type="GO" id="GO:0016757">
    <property type="term" value="F:glycosyltransferase activity"/>
    <property type="evidence" value="ECO:0007669"/>
    <property type="project" value="UniProtKB-KW"/>
</dbReference>
<proteinExistence type="inferred from homology"/>
<dbReference type="InterPro" id="IPR001173">
    <property type="entry name" value="Glyco_trans_2-like"/>
</dbReference>
<dbReference type="AlphaFoldDB" id="A0A225MRD8"/>
<protein>
    <submittedName>
        <fullName evidence="5">Amylovoran biosynthesis protein AmsE</fullName>
    </submittedName>
</protein>
<dbReference type="PANTHER" id="PTHR43685:SF5">
    <property type="entry name" value="GLYCOSYLTRANSFERASE EPSE-RELATED"/>
    <property type="match status" value="1"/>
</dbReference>
<dbReference type="InterPro" id="IPR029044">
    <property type="entry name" value="Nucleotide-diphossugar_trans"/>
</dbReference>